<dbReference type="SUPFAM" id="SSF46689">
    <property type="entry name" value="Homeodomain-like"/>
    <property type="match status" value="2"/>
</dbReference>
<dbReference type="InterPro" id="IPR036388">
    <property type="entry name" value="WH-like_DNA-bd_sf"/>
</dbReference>
<dbReference type="PANTHER" id="PTHR12802">
    <property type="entry name" value="SWI/SNF COMPLEX-RELATED"/>
    <property type="match status" value="1"/>
</dbReference>
<dbReference type="InterPro" id="IPR001005">
    <property type="entry name" value="SANT/Myb"/>
</dbReference>
<dbReference type="Gene3D" id="1.10.10.10">
    <property type="entry name" value="Winged helix-like DNA-binding domain superfamily/Winged helix DNA-binding domain"/>
    <property type="match status" value="1"/>
</dbReference>
<dbReference type="Pfam" id="PF00249">
    <property type="entry name" value="Myb_DNA-binding"/>
    <property type="match status" value="1"/>
</dbReference>
<evidence type="ECO:0000259" key="6">
    <source>
        <dbReference type="PROSITE" id="PS50090"/>
    </source>
</evidence>
<dbReference type="OrthoDB" id="118550at2759"/>
<sequence length="597" mass="66038">MDMMLPVGVGGCLPAASGGLLPVSDTAGLVSTSPVDAQTNETHDSPIKNEEDAPESVPVQEAPSEKITYRIPSYAEWFSSDKIHFIERRALPEFFDGKSLSRTPKVYKESRDFIINKYKEQPERALTYTEIRKMLVGDVNLIRKIFDYVEYWGLINFHTANENKQKEIGTESGAVQFPTETIPSGIRIVYPSKILRAKAQKPSKEGPSGIINMPSYMDIFTNSNLLNVTGSELTAITGSQICSNCGIDNQSKWFENREKEGSILCEACFTAGDKFLKEDFTLVESVGGSKRNSVWTKEEVLSLLEAIATHGNNWDDVASKVGTKSKAECIMYFMKLPFGDQFCNGNVEPDSLITSRSTTDSLKIDQRNTNNNVEFVGVHDNEELLESVEDAEGPPNKARRLNPLADSSHPILDQVAFLSAMVGPRVAAAAAHASLLAISEEDPVAAQFLSAAQPSQKESIQITSTSKDNSKMNEEQKEETGSRNEQNSQPLRAVDADTTSTKDHLPSTTQIRAAIATALGAVAGNAKLLADQEERETEHLMAIILENQLKKLDSKVQHFEELEHLLNVEHVYVERTQTYILADSIRFSNFNYTSRRG</sequence>
<reference evidence="9" key="1">
    <citation type="submission" date="2021-08" db="EMBL/GenBank/DDBJ databases">
        <title>WGS assembly of Ceratopteris richardii.</title>
        <authorList>
            <person name="Marchant D.B."/>
            <person name="Chen G."/>
            <person name="Jenkins J."/>
            <person name="Shu S."/>
            <person name="Leebens-Mack J."/>
            <person name="Grimwood J."/>
            <person name="Schmutz J."/>
            <person name="Soltis P."/>
            <person name="Soltis D."/>
            <person name="Chen Z.-H."/>
        </authorList>
    </citation>
    <scope>NUCLEOTIDE SEQUENCE</scope>
    <source>
        <strain evidence="9">Whitten #5841</strain>
        <tissue evidence="9">Leaf</tissue>
    </source>
</reference>
<evidence type="ECO:0000256" key="5">
    <source>
        <dbReference type="SAM" id="MobiDB-lite"/>
    </source>
</evidence>
<evidence type="ECO:0000256" key="1">
    <source>
        <dbReference type="ARBA" id="ARBA00023015"/>
    </source>
</evidence>
<dbReference type="AlphaFoldDB" id="A0A8T2SPC4"/>
<evidence type="ECO:0000256" key="4">
    <source>
        <dbReference type="ARBA" id="ARBA00023242"/>
    </source>
</evidence>
<protein>
    <recommendedName>
        <fullName evidence="11">SWI/SNF complex subunit SWI3A</fullName>
    </recommendedName>
</protein>
<dbReference type="InterPro" id="IPR009057">
    <property type="entry name" value="Homeodomain-like_sf"/>
</dbReference>
<keyword evidence="4" id="KW-0539">Nucleus</keyword>
<evidence type="ECO:0000313" key="10">
    <source>
        <dbReference type="Proteomes" id="UP000825935"/>
    </source>
</evidence>
<evidence type="ECO:0000256" key="3">
    <source>
        <dbReference type="ARBA" id="ARBA00023163"/>
    </source>
</evidence>
<dbReference type="SMART" id="SM00717">
    <property type="entry name" value="SANT"/>
    <property type="match status" value="1"/>
</dbReference>
<feature type="compositionally biased region" description="Polar residues" evidence="5">
    <location>
        <begin position="450"/>
        <end position="467"/>
    </location>
</feature>
<dbReference type="InterPro" id="IPR032451">
    <property type="entry name" value="SMARCC_C"/>
</dbReference>
<keyword evidence="10" id="KW-1185">Reference proteome</keyword>
<comment type="caution">
    <text evidence="9">The sequence shown here is derived from an EMBL/GenBank/DDBJ whole genome shotgun (WGS) entry which is preliminary data.</text>
</comment>
<dbReference type="InterPro" id="IPR017884">
    <property type="entry name" value="SANT_dom"/>
</dbReference>
<evidence type="ECO:0000259" key="8">
    <source>
        <dbReference type="PROSITE" id="PS51293"/>
    </source>
</evidence>
<evidence type="ECO:0000256" key="2">
    <source>
        <dbReference type="ARBA" id="ARBA00023125"/>
    </source>
</evidence>
<dbReference type="FunFam" id="1.10.10.10:FF:000020">
    <property type="entry name" value="SWI/SNF complex subunit SMARCC2 isoform c"/>
    <property type="match status" value="1"/>
</dbReference>
<dbReference type="PANTHER" id="PTHR12802:SF140">
    <property type="entry name" value="SWI_SNF COMPLEX SUBUNIT SWI3A"/>
    <property type="match status" value="1"/>
</dbReference>
<dbReference type="PROSITE" id="PS50090">
    <property type="entry name" value="MYB_LIKE"/>
    <property type="match status" value="1"/>
</dbReference>
<dbReference type="EMBL" id="CM035423">
    <property type="protein sequence ID" value="KAH7365821.1"/>
    <property type="molecule type" value="Genomic_DNA"/>
</dbReference>
<keyword evidence="2" id="KW-0238">DNA-binding</keyword>
<organism evidence="9 10">
    <name type="scientific">Ceratopteris richardii</name>
    <name type="common">Triangle waterfern</name>
    <dbReference type="NCBI Taxonomy" id="49495"/>
    <lineage>
        <taxon>Eukaryota</taxon>
        <taxon>Viridiplantae</taxon>
        <taxon>Streptophyta</taxon>
        <taxon>Embryophyta</taxon>
        <taxon>Tracheophyta</taxon>
        <taxon>Polypodiopsida</taxon>
        <taxon>Polypodiidae</taxon>
        <taxon>Polypodiales</taxon>
        <taxon>Pteridineae</taxon>
        <taxon>Pteridaceae</taxon>
        <taxon>Parkerioideae</taxon>
        <taxon>Ceratopteris</taxon>
    </lineage>
</organism>
<keyword evidence="1" id="KW-0805">Transcription regulation</keyword>
<dbReference type="PROSITE" id="PS50934">
    <property type="entry name" value="SWIRM"/>
    <property type="match status" value="1"/>
</dbReference>
<feature type="compositionally biased region" description="Basic and acidic residues" evidence="5">
    <location>
        <begin position="41"/>
        <end position="51"/>
    </location>
</feature>
<evidence type="ECO:0008006" key="11">
    <source>
        <dbReference type="Google" id="ProtNLM"/>
    </source>
</evidence>
<accession>A0A8T2SPC4</accession>
<dbReference type="Pfam" id="PF04433">
    <property type="entry name" value="SWIRM"/>
    <property type="match status" value="1"/>
</dbReference>
<dbReference type="CDD" id="cd00167">
    <property type="entry name" value="SANT"/>
    <property type="match status" value="1"/>
</dbReference>
<feature type="domain" description="SWIRM" evidence="7">
    <location>
        <begin position="69"/>
        <end position="166"/>
    </location>
</feature>
<dbReference type="PROSITE" id="PS51293">
    <property type="entry name" value="SANT"/>
    <property type="match status" value="1"/>
</dbReference>
<dbReference type="GO" id="GO:0003677">
    <property type="term" value="F:DNA binding"/>
    <property type="evidence" value="ECO:0007669"/>
    <property type="project" value="UniProtKB-KW"/>
</dbReference>
<dbReference type="InterPro" id="IPR007526">
    <property type="entry name" value="SWIRM"/>
</dbReference>
<feature type="domain" description="Myb-like" evidence="6">
    <location>
        <begin position="287"/>
        <end position="337"/>
    </location>
</feature>
<dbReference type="Gene3D" id="1.10.10.60">
    <property type="entry name" value="Homeodomain-like"/>
    <property type="match status" value="1"/>
</dbReference>
<evidence type="ECO:0000313" key="9">
    <source>
        <dbReference type="EMBL" id="KAH7365821.1"/>
    </source>
</evidence>
<keyword evidence="3" id="KW-0804">Transcription</keyword>
<name>A0A8T2SPC4_CERRI</name>
<feature type="compositionally biased region" description="Basic and acidic residues" evidence="5">
    <location>
        <begin position="468"/>
        <end position="482"/>
    </location>
</feature>
<gene>
    <name evidence="9" type="ORF">KP509_18G048000</name>
</gene>
<feature type="region of interest" description="Disordered" evidence="5">
    <location>
        <begin position="450"/>
        <end position="506"/>
    </location>
</feature>
<dbReference type="Proteomes" id="UP000825935">
    <property type="component" value="Chromosome 18"/>
</dbReference>
<proteinExistence type="predicted"/>
<dbReference type="GO" id="GO:0005634">
    <property type="term" value="C:nucleus"/>
    <property type="evidence" value="ECO:0007669"/>
    <property type="project" value="UniProtKB-ARBA"/>
</dbReference>
<dbReference type="OMA" id="ENKSQHV"/>
<evidence type="ECO:0000259" key="7">
    <source>
        <dbReference type="PROSITE" id="PS50934"/>
    </source>
</evidence>
<feature type="domain" description="SANT" evidence="8">
    <location>
        <begin position="290"/>
        <end position="341"/>
    </location>
</feature>
<feature type="region of interest" description="Disordered" evidence="5">
    <location>
        <begin position="35"/>
        <end position="62"/>
    </location>
</feature>
<dbReference type="Pfam" id="PF16495">
    <property type="entry name" value="SWIRM-assoc_1"/>
    <property type="match status" value="1"/>
</dbReference>